<organism evidence="7 8">
    <name type="scientific">Roseburia intestinalis</name>
    <dbReference type="NCBI Taxonomy" id="166486"/>
    <lineage>
        <taxon>Bacteria</taxon>
        <taxon>Bacillati</taxon>
        <taxon>Bacillota</taxon>
        <taxon>Clostridia</taxon>
        <taxon>Lachnospirales</taxon>
        <taxon>Lachnospiraceae</taxon>
        <taxon>Roseburia</taxon>
    </lineage>
</organism>
<reference evidence="7 8" key="1">
    <citation type="submission" date="2015-09" db="EMBL/GenBank/DDBJ databases">
        <authorList>
            <consortium name="Pathogen Informatics"/>
        </authorList>
    </citation>
    <scope>NUCLEOTIDE SEQUENCE [LARGE SCALE GENOMIC DNA]</scope>
    <source>
        <strain evidence="7 8">2789STDY5834960</strain>
    </source>
</reference>
<evidence type="ECO:0000256" key="2">
    <source>
        <dbReference type="ARBA" id="ARBA00022553"/>
    </source>
</evidence>
<sequence>MSLFARIKTFIGNLRLRERMLFIYIAGGILPILLLDIYTYQNTRSVLIQKAKESEMDGLNMIADSMSESMSVISDISKQMYFDEKIEHIAFHQYENYSEILADYRDYDTISDYLKYYYHEISSITLYLNNDTISNNEYFVHVDQEIAEKPWYQNTLELNGKPYWSYSYDSLKRKDSLRMSRLLYTKNMQPVGVLAINMQYKRTELPVQERTQDTYLVYNDTVVLHRNEYERDTDEMILLLKQIKNDTYSGKVRFQGEDTCLLSTVRVKPDYSDDYYTLVSVCPYEEIAGSAARSALGSLVPQLVCVVSGLGIILVFSNQFSTRVNTFRLQMHKAATGDFDITEDIGGEDEISDLYRDLKVMIDSIQELMNNVIKERVQKEQVNARQKEVEFKMLASQINPHFLYNTLETIRMQARIHNQPDIEELAKMLAKIMRRNIQVSNTLQPLKSELKLVEYYLKIQDYRFHDRIHYRIETEGDIEPLKVMPLLIQPFVENAFVHGLEAKESGGEIVIRVEVRSHLWITVTDNGCGMSMEKLDEVRRGLNDFENLDRTHIGICNVNQRIKLQYGEDYGVEFESKTGAGTKVCIKLPVLTSEIM</sequence>
<dbReference type="PANTHER" id="PTHR34220">
    <property type="entry name" value="SENSOR HISTIDINE KINASE YPDA"/>
    <property type="match status" value="1"/>
</dbReference>
<dbReference type="Gene3D" id="6.10.340.10">
    <property type="match status" value="1"/>
</dbReference>
<dbReference type="PaxDb" id="166486-ERS852572_01043"/>
<feature type="transmembrane region" description="Helical" evidence="5">
    <location>
        <begin position="21"/>
        <end position="40"/>
    </location>
</feature>
<dbReference type="OrthoDB" id="9809348at2"/>
<dbReference type="STRING" id="166486.ERS852572_01043"/>
<keyword evidence="5" id="KW-0812">Transmembrane</keyword>
<keyword evidence="5" id="KW-0472">Membrane</keyword>
<dbReference type="PANTHER" id="PTHR34220:SF7">
    <property type="entry name" value="SENSOR HISTIDINE KINASE YPDA"/>
    <property type="match status" value="1"/>
</dbReference>
<dbReference type="AlphaFoldDB" id="A0A173SLS2"/>
<accession>A0A173SLS2</accession>
<evidence type="ECO:0000256" key="4">
    <source>
        <dbReference type="ARBA" id="ARBA00022777"/>
    </source>
</evidence>
<keyword evidence="2" id="KW-0597">Phosphoprotein</keyword>
<evidence type="ECO:0000313" key="8">
    <source>
        <dbReference type="Proteomes" id="UP000095350"/>
    </source>
</evidence>
<feature type="domain" description="HAMP" evidence="6">
    <location>
        <begin position="318"/>
        <end position="370"/>
    </location>
</feature>
<dbReference type="GO" id="GO:0016020">
    <property type="term" value="C:membrane"/>
    <property type="evidence" value="ECO:0007669"/>
    <property type="project" value="UniProtKB-SubCell"/>
</dbReference>
<keyword evidence="3" id="KW-0808">Transferase</keyword>
<dbReference type="SUPFAM" id="SSF55874">
    <property type="entry name" value="ATPase domain of HSP90 chaperone/DNA topoisomerase II/histidine kinase"/>
    <property type="match status" value="1"/>
</dbReference>
<dbReference type="Gene3D" id="3.30.565.10">
    <property type="entry name" value="Histidine kinase-like ATPase, C-terminal domain"/>
    <property type="match status" value="1"/>
</dbReference>
<dbReference type="SMART" id="SM00304">
    <property type="entry name" value="HAMP"/>
    <property type="match status" value="1"/>
</dbReference>
<dbReference type="GO" id="GO:0000155">
    <property type="term" value="F:phosphorelay sensor kinase activity"/>
    <property type="evidence" value="ECO:0007669"/>
    <property type="project" value="InterPro"/>
</dbReference>
<dbReference type="InterPro" id="IPR036890">
    <property type="entry name" value="HATPase_C_sf"/>
</dbReference>
<dbReference type="EMBL" id="CYXZ01000007">
    <property type="protein sequence ID" value="CUM90956.1"/>
    <property type="molecule type" value="Genomic_DNA"/>
</dbReference>
<dbReference type="InterPro" id="IPR010559">
    <property type="entry name" value="Sig_transdc_His_kin_internal"/>
</dbReference>
<dbReference type="Pfam" id="PF02518">
    <property type="entry name" value="HATPase_c"/>
    <property type="match status" value="1"/>
</dbReference>
<evidence type="ECO:0000256" key="3">
    <source>
        <dbReference type="ARBA" id="ARBA00022679"/>
    </source>
</evidence>
<evidence type="ECO:0000256" key="1">
    <source>
        <dbReference type="ARBA" id="ARBA00004370"/>
    </source>
</evidence>
<dbReference type="SMART" id="SM00387">
    <property type="entry name" value="HATPase_c"/>
    <property type="match status" value="1"/>
</dbReference>
<evidence type="ECO:0000313" key="7">
    <source>
        <dbReference type="EMBL" id="CUM90956.1"/>
    </source>
</evidence>
<comment type="subcellular location">
    <subcellularLocation>
        <location evidence="1">Membrane</location>
    </subcellularLocation>
</comment>
<dbReference type="SUPFAM" id="SSF158472">
    <property type="entry name" value="HAMP domain-like"/>
    <property type="match status" value="1"/>
</dbReference>
<dbReference type="PROSITE" id="PS50885">
    <property type="entry name" value="HAMP"/>
    <property type="match status" value="1"/>
</dbReference>
<keyword evidence="4" id="KW-0418">Kinase</keyword>
<dbReference type="InterPro" id="IPR050640">
    <property type="entry name" value="Bact_2-comp_sensor_kinase"/>
</dbReference>
<protein>
    <submittedName>
        <fullName evidence="7">Inner membrane protein ypdA</fullName>
    </submittedName>
</protein>
<dbReference type="Pfam" id="PF06580">
    <property type="entry name" value="His_kinase"/>
    <property type="match status" value="1"/>
</dbReference>
<gene>
    <name evidence="7" type="primary">ypdA_2</name>
    <name evidence="7" type="ORF">ERS852572_01043</name>
</gene>
<dbReference type="InterPro" id="IPR003660">
    <property type="entry name" value="HAMP_dom"/>
</dbReference>
<name>A0A173SLS2_9FIRM</name>
<evidence type="ECO:0000259" key="6">
    <source>
        <dbReference type="PROSITE" id="PS50885"/>
    </source>
</evidence>
<keyword evidence="5" id="KW-1133">Transmembrane helix</keyword>
<dbReference type="Proteomes" id="UP000095350">
    <property type="component" value="Unassembled WGS sequence"/>
</dbReference>
<evidence type="ECO:0000256" key="5">
    <source>
        <dbReference type="SAM" id="Phobius"/>
    </source>
</evidence>
<dbReference type="InterPro" id="IPR003594">
    <property type="entry name" value="HATPase_dom"/>
</dbReference>
<proteinExistence type="predicted"/>